<keyword evidence="3" id="KW-1185">Reference proteome</keyword>
<reference evidence="2 3" key="1">
    <citation type="journal article" date="2018" name="Int. J. Syst. Evol. Microbiol.">
        <title>Rubneribacter badeniensis gen. nov., sp. nov. and Enteroscipio rubneri gen. nov., sp. nov., new members of the Eggerthellaceae isolated from human faeces.</title>
        <authorList>
            <person name="Danylec N."/>
            <person name="Gobl A."/>
            <person name="Stoll D.A."/>
            <person name="Hetzer B."/>
            <person name="Kulling S.E."/>
            <person name="Huch M."/>
        </authorList>
    </citation>
    <scope>NUCLEOTIDE SEQUENCE [LARGE SCALE GENOMIC DNA]</scope>
    <source>
        <strain evidence="2 3">ResAG-85</strain>
    </source>
</reference>
<dbReference type="PANTHER" id="PTHR37298">
    <property type="entry name" value="UPF0111 PROTEIN YKAA"/>
    <property type="match status" value="1"/>
</dbReference>
<dbReference type="InterPro" id="IPR018445">
    <property type="entry name" value="Put_Phosphate_transp_reg"/>
</dbReference>
<organism evidence="2 3">
    <name type="scientific">Rubneribacter badeniensis</name>
    <dbReference type="NCBI Taxonomy" id="2070688"/>
    <lineage>
        <taxon>Bacteria</taxon>
        <taxon>Bacillati</taxon>
        <taxon>Actinomycetota</taxon>
        <taxon>Coriobacteriia</taxon>
        <taxon>Eggerthellales</taxon>
        <taxon>Eggerthellaceae</taxon>
        <taxon>Rubneribacter</taxon>
    </lineage>
</organism>
<gene>
    <name evidence="2" type="ORF">C2L80_08965</name>
</gene>
<dbReference type="Proteomes" id="UP000236488">
    <property type="component" value="Unassembled WGS sequence"/>
</dbReference>
<evidence type="ECO:0000256" key="1">
    <source>
        <dbReference type="ARBA" id="ARBA00008591"/>
    </source>
</evidence>
<sequence>MAKKAKFDYFDAFEKQTEVAVKEADLLIEAIEGFTEAEHLKGVMERAHELEHKGDEINHAIFKTVATDFITPIEREDIIELSQYLDNIIDYIEDVMQRFYMYDVHFMHHDALEFALLIKKSCEALDKAMEDFRNFKKSKTFKQLIVDVNTYEEEADQLYMRVIRKLHTNDRENPMRVLVWSQIFDRMEKCCDSCEHAADMMSSILLKNV</sequence>
<comment type="similarity">
    <text evidence="1">Belongs to the UPF0111 family.</text>
</comment>
<evidence type="ECO:0000313" key="2">
    <source>
        <dbReference type="EMBL" id="PNV65005.1"/>
    </source>
</evidence>
<proteinExistence type="inferred from homology"/>
<dbReference type="Gene3D" id="1.20.58.220">
    <property type="entry name" value="Phosphate transport system protein phou homolog 2, domain 2"/>
    <property type="match status" value="1"/>
</dbReference>
<evidence type="ECO:0000313" key="3">
    <source>
        <dbReference type="Proteomes" id="UP000236488"/>
    </source>
</evidence>
<accession>A0A2K2U3U7</accession>
<dbReference type="InterPro" id="IPR052912">
    <property type="entry name" value="UPF0111_domain"/>
</dbReference>
<dbReference type="SUPFAM" id="SSF109755">
    <property type="entry name" value="PhoU-like"/>
    <property type="match status" value="1"/>
</dbReference>
<protein>
    <submittedName>
        <fullName evidence="2">DUF47 domain-containing protein</fullName>
    </submittedName>
</protein>
<dbReference type="Pfam" id="PF01865">
    <property type="entry name" value="PhoU_div"/>
    <property type="match status" value="1"/>
</dbReference>
<dbReference type="InterPro" id="IPR038078">
    <property type="entry name" value="PhoU-like_sf"/>
</dbReference>
<name>A0A2K2U3U7_9ACTN</name>
<dbReference type="RefSeq" id="WP_087194604.1">
    <property type="nucleotide sequence ID" value="NZ_PPEL01000054.1"/>
</dbReference>
<dbReference type="AlphaFoldDB" id="A0A2K2U3U7"/>
<dbReference type="EMBL" id="PPEL01000054">
    <property type="protein sequence ID" value="PNV65005.1"/>
    <property type="molecule type" value="Genomic_DNA"/>
</dbReference>
<comment type="caution">
    <text evidence="2">The sequence shown here is derived from an EMBL/GenBank/DDBJ whole genome shotgun (WGS) entry which is preliminary data.</text>
</comment>
<dbReference type="PANTHER" id="PTHR37298:SF1">
    <property type="entry name" value="UPF0111 PROTEIN YKAA"/>
    <property type="match status" value="1"/>
</dbReference>